<proteinExistence type="predicted"/>
<gene>
    <name evidence="2" type="ORF">PCOR1329_LOCUS18573</name>
</gene>
<accession>A0ABN9RCF4</accession>
<dbReference type="Proteomes" id="UP001189429">
    <property type="component" value="Unassembled WGS sequence"/>
</dbReference>
<evidence type="ECO:0000313" key="3">
    <source>
        <dbReference type="Proteomes" id="UP001189429"/>
    </source>
</evidence>
<evidence type="ECO:0000313" key="2">
    <source>
        <dbReference type="EMBL" id="CAK0815179.1"/>
    </source>
</evidence>
<feature type="compositionally biased region" description="Basic and acidic residues" evidence="1">
    <location>
        <begin position="204"/>
        <end position="234"/>
    </location>
</feature>
<feature type="compositionally biased region" description="Basic residues" evidence="1">
    <location>
        <begin position="186"/>
        <end position="200"/>
    </location>
</feature>
<keyword evidence="3" id="KW-1185">Reference proteome</keyword>
<protein>
    <submittedName>
        <fullName evidence="2">Uncharacterized protein</fullName>
    </submittedName>
</protein>
<evidence type="ECO:0000256" key="1">
    <source>
        <dbReference type="SAM" id="MobiDB-lite"/>
    </source>
</evidence>
<name>A0ABN9RCF4_9DINO</name>
<feature type="compositionally biased region" description="Low complexity" evidence="1">
    <location>
        <begin position="144"/>
        <end position="158"/>
    </location>
</feature>
<feature type="region of interest" description="Disordered" evidence="1">
    <location>
        <begin position="40"/>
        <end position="234"/>
    </location>
</feature>
<organism evidence="2 3">
    <name type="scientific">Prorocentrum cordatum</name>
    <dbReference type="NCBI Taxonomy" id="2364126"/>
    <lineage>
        <taxon>Eukaryota</taxon>
        <taxon>Sar</taxon>
        <taxon>Alveolata</taxon>
        <taxon>Dinophyceae</taxon>
        <taxon>Prorocentrales</taxon>
        <taxon>Prorocentraceae</taxon>
        <taxon>Prorocentrum</taxon>
    </lineage>
</organism>
<reference evidence="2" key="1">
    <citation type="submission" date="2023-10" db="EMBL/GenBank/DDBJ databases">
        <authorList>
            <person name="Chen Y."/>
            <person name="Shah S."/>
            <person name="Dougan E. K."/>
            <person name="Thang M."/>
            <person name="Chan C."/>
        </authorList>
    </citation>
    <scope>NUCLEOTIDE SEQUENCE [LARGE SCALE GENOMIC DNA]</scope>
</reference>
<feature type="compositionally biased region" description="Acidic residues" evidence="1">
    <location>
        <begin position="85"/>
        <end position="95"/>
    </location>
</feature>
<dbReference type="EMBL" id="CAUYUJ010005856">
    <property type="protein sequence ID" value="CAK0815179.1"/>
    <property type="molecule type" value="Genomic_DNA"/>
</dbReference>
<comment type="caution">
    <text evidence="2">The sequence shown here is derived from an EMBL/GenBank/DDBJ whole genome shotgun (WGS) entry which is preliminary data.</text>
</comment>
<sequence>MWYILHRPNKCTAHQMSCAEFRAPGMGTYSAFRVHPDAAARRPNSHSMHVLHRRRRRHRTGRSAVRAWTWPEKSGRNGAGGRREEEEEEEEEEENEGRRVSSSLAVDAARVGASRRPQKRGAPLCWRGGGRRPIEAPARSRKYGAFAGPPADAKGAAAGERRGGSVPHCQGLAALCQGGPPPHEIPRHKRRASAHIRAQARKQQQREGARRVVVEQQQQEEKQGGPAREKTSRARCEAYNAALHRRYTFS</sequence>
<feature type="compositionally biased region" description="Basic residues" evidence="1">
    <location>
        <begin position="49"/>
        <end position="61"/>
    </location>
</feature>